<keyword evidence="1" id="KW-0732">Signal</keyword>
<dbReference type="Proteomes" id="UP000887577">
    <property type="component" value="Unplaced"/>
</dbReference>
<evidence type="ECO:0000313" key="2">
    <source>
        <dbReference type="Proteomes" id="UP000887577"/>
    </source>
</evidence>
<organism evidence="2 3">
    <name type="scientific">Panagrolaimus superbus</name>
    <dbReference type="NCBI Taxonomy" id="310955"/>
    <lineage>
        <taxon>Eukaryota</taxon>
        <taxon>Metazoa</taxon>
        <taxon>Ecdysozoa</taxon>
        <taxon>Nematoda</taxon>
        <taxon>Chromadorea</taxon>
        <taxon>Rhabditida</taxon>
        <taxon>Tylenchina</taxon>
        <taxon>Panagrolaimomorpha</taxon>
        <taxon>Panagrolaimoidea</taxon>
        <taxon>Panagrolaimidae</taxon>
        <taxon>Panagrolaimus</taxon>
    </lineage>
</organism>
<dbReference type="WBParaSite" id="PSU_v2.g9465.t1">
    <property type="protein sequence ID" value="PSU_v2.g9465.t1"/>
    <property type="gene ID" value="PSU_v2.g9465"/>
</dbReference>
<evidence type="ECO:0000313" key="3">
    <source>
        <dbReference type="WBParaSite" id="PSU_v2.g9465.t1"/>
    </source>
</evidence>
<evidence type="ECO:0000256" key="1">
    <source>
        <dbReference type="SAM" id="SignalP"/>
    </source>
</evidence>
<reference evidence="3" key="1">
    <citation type="submission" date="2022-11" db="UniProtKB">
        <authorList>
            <consortium name="WormBaseParasite"/>
        </authorList>
    </citation>
    <scope>IDENTIFICATION</scope>
</reference>
<accession>A0A914Z9W8</accession>
<name>A0A914Z9W8_9BILA</name>
<sequence length="175" mass="19610">MLQYIFLIVFIVAAAAADSSSSEESAERIYVVHEASSFTTKIPIESVAVVKKKPWEKKVNVGVATNLAEKYPVGSPLRASLPTISPDFPETTTKSIKLAKVPIEQIAVAHKKLGEETEVATATKFAIIAVEDENENEGRREELPHHRPRRDDKIKYKKKLKDMFNLVVYNITLNF</sequence>
<feature type="signal peptide" evidence="1">
    <location>
        <begin position="1"/>
        <end position="16"/>
    </location>
</feature>
<dbReference type="AlphaFoldDB" id="A0A914Z9W8"/>
<proteinExistence type="predicted"/>
<feature type="chain" id="PRO_5036757579" evidence="1">
    <location>
        <begin position="17"/>
        <end position="175"/>
    </location>
</feature>
<protein>
    <submittedName>
        <fullName evidence="3">Uncharacterized protein</fullName>
    </submittedName>
</protein>
<keyword evidence="2" id="KW-1185">Reference proteome</keyword>